<evidence type="ECO:0000256" key="3">
    <source>
        <dbReference type="ARBA" id="ARBA00022806"/>
    </source>
</evidence>
<organism evidence="6">
    <name type="scientific">Populus alba</name>
    <name type="common">White poplar</name>
    <dbReference type="NCBI Taxonomy" id="43335"/>
    <lineage>
        <taxon>Eukaryota</taxon>
        <taxon>Viridiplantae</taxon>
        <taxon>Streptophyta</taxon>
        <taxon>Embryophyta</taxon>
        <taxon>Tracheophyta</taxon>
        <taxon>Spermatophyta</taxon>
        <taxon>Magnoliopsida</taxon>
        <taxon>eudicotyledons</taxon>
        <taxon>Gunneridae</taxon>
        <taxon>Pentapetalae</taxon>
        <taxon>rosids</taxon>
        <taxon>fabids</taxon>
        <taxon>Malpighiales</taxon>
        <taxon>Salicaceae</taxon>
        <taxon>Saliceae</taxon>
        <taxon>Populus</taxon>
    </lineage>
</organism>
<proteinExistence type="predicted"/>
<keyword evidence="4" id="KW-0067">ATP-binding</keyword>
<keyword evidence="2" id="KW-0378">Hydrolase</keyword>
<dbReference type="InterPro" id="IPR001650">
    <property type="entry name" value="Helicase_C-like"/>
</dbReference>
<dbReference type="EMBL" id="RCHU01001003">
    <property type="protein sequence ID" value="TKR84493.1"/>
    <property type="molecule type" value="Genomic_DNA"/>
</dbReference>
<accession>A0A4U5NP69</accession>
<evidence type="ECO:0000256" key="2">
    <source>
        <dbReference type="ARBA" id="ARBA00022801"/>
    </source>
</evidence>
<dbReference type="SUPFAM" id="SSF52540">
    <property type="entry name" value="P-loop containing nucleoside triphosphate hydrolases"/>
    <property type="match status" value="1"/>
</dbReference>
<dbReference type="GO" id="GO:0005524">
    <property type="term" value="F:ATP binding"/>
    <property type="evidence" value="ECO:0007669"/>
    <property type="project" value="UniProtKB-KW"/>
</dbReference>
<gene>
    <name evidence="6" type="ORF">D5086_0000256970</name>
</gene>
<dbReference type="AlphaFoldDB" id="A0A4U5NP69"/>
<dbReference type="PROSITE" id="PS51194">
    <property type="entry name" value="HELICASE_CTER"/>
    <property type="match status" value="1"/>
</dbReference>
<dbReference type="Pfam" id="PF00271">
    <property type="entry name" value="Helicase_C"/>
    <property type="match status" value="1"/>
</dbReference>
<dbReference type="GO" id="GO:0004386">
    <property type="term" value="F:helicase activity"/>
    <property type="evidence" value="ECO:0007669"/>
    <property type="project" value="UniProtKB-KW"/>
</dbReference>
<evidence type="ECO:0000256" key="1">
    <source>
        <dbReference type="ARBA" id="ARBA00022741"/>
    </source>
</evidence>
<dbReference type="Gene3D" id="3.40.50.300">
    <property type="entry name" value="P-loop containing nucleotide triphosphate hydrolases"/>
    <property type="match status" value="2"/>
</dbReference>
<evidence type="ECO:0000256" key="4">
    <source>
        <dbReference type="ARBA" id="ARBA00022840"/>
    </source>
</evidence>
<sequence>MDSEEADQYIQKVKEQQQRGLQELKGDRVAKEGDVFSYKVEPYTLSSGDYVVHKKLPVKQASRMLYRYNLPNDTKKPRTLSKLSDNGAWERRKTKGKVAIQKMVVDLMELYLHRLKQRRPPYPKTSAMVDFSAQFPYEPTPDQKQSKAETEMNLEMIKHGHLDIIVGTHSLLGSRVVYNNLGLLVVDEEQRFGVKQKGKIASFKTLVDVLTLTAAPIPRMLYLALTGFQDASLISTPPPERVPIKTHLSAYRLEEVKDFLEQSFSNVEIAVAHGQQYSKLLEDTMEQFAQGEIKILICTNIVENRLVIQNANTIIIQDVQLFGLTQLYQLRGRVGRADKEAHAHLFYPDKSMLTDQALADDVAGHADVSRIDDVADNVARTAGVEDALTWLVVMGVVGGGVWCCFVEAPLVRSVVGGLDVTDVDTVTIFISVAAEKMNSADE</sequence>
<dbReference type="InterPro" id="IPR027417">
    <property type="entry name" value="P-loop_NTPase"/>
</dbReference>
<feature type="domain" description="Helicase C-terminal" evidence="5">
    <location>
        <begin position="228"/>
        <end position="375"/>
    </location>
</feature>
<dbReference type="PANTHER" id="PTHR14025:SF29">
    <property type="entry name" value="TRANSCRIPTION-REPAIR-COUPLING FACTOR"/>
    <property type="match status" value="1"/>
</dbReference>
<dbReference type="STRING" id="43335.A0A4U5NP69"/>
<evidence type="ECO:0000259" key="5">
    <source>
        <dbReference type="PROSITE" id="PS51194"/>
    </source>
</evidence>
<evidence type="ECO:0000313" key="6">
    <source>
        <dbReference type="EMBL" id="TKR84493.1"/>
    </source>
</evidence>
<dbReference type="GO" id="GO:0016787">
    <property type="term" value="F:hydrolase activity"/>
    <property type="evidence" value="ECO:0007669"/>
    <property type="project" value="UniProtKB-KW"/>
</dbReference>
<comment type="caution">
    <text evidence="6">The sequence shown here is derived from an EMBL/GenBank/DDBJ whole genome shotgun (WGS) entry which is preliminary data.</text>
</comment>
<dbReference type="InterPro" id="IPR003711">
    <property type="entry name" value="CarD-like/TRCF_RID"/>
</dbReference>
<dbReference type="PANTHER" id="PTHR14025">
    <property type="entry name" value="FANCONI ANEMIA GROUP M FANCM FAMILY MEMBER"/>
    <property type="match status" value="1"/>
</dbReference>
<dbReference type="SMART" id="SM01058">
    <property type="entry name" value="CarD_TRCF"/>
    <property type="match status" value="1"/>
</dbReference>
<reference evidence="6" key="1">
    <citation type="submission" date="2018-10" db="EMBL/GenBank/DDBJ databases">
        <title>Population genomic analysis revealed the cold adaptation of white poplar.</title>
        <authorList>
            <person name="Liu Y.-J."/>
        </authorList>
    </citation>
    <scope>NUCLEOTIDE SEQUENCE [LARGE SCALE GENOMIC DNA]</scope>
    <source>
        <strain evidence="6">PAL-ZL1</strain>
    </source>
</reference>
<name>A0A4U5NP69_POPAL</name>
<protein>
    <recommendedName>
        <fullName evidence="5">Helicase C-terminal domain-containing protein</fullName>
    </recommendedName>
</protein>
<dbReference type="SMART" id="SM00490">
    <property type="entry name" value="HELICc"/>
    <property type="match status" value="1"/>
</dbReference>
<keyword evidence="3" id="KW-0347">Helicase</keyword>
<keyword evidence="1" id="KW-0547">Nucleotide-binding</keyword>